<evidence type="ECO:0000313" key="2">
    <source>
        <dbReference type="EMBL" id="KYN08149.1"/>
    </source>
</evidence>
<feature type="signal peptide" evidence="1">
    <location>
        <begin position="1"/>
        <end position="21"/>
    </location>
</feature>
<evidence type="ECO:0000256" key="1">
    <source>
        <dbReference type="SAM" id="SignalP"/>
    </source>
</evidence>
<dbReference type="AlphaFoldDB" id="A0A195D6V3"/>
<organism evidence="2 3">
    <name type="scientific">Cyphomyrmex costatus</name>
    <dbReference type="NCBI Taxonomy" id="456900"/>
    <lineage>
        <taxon>Eukaryota</taxon>
        <taxon>Metazoa</taxon>
        <taxon>Ecdysozoa</taxon>
        <taxon>Arthropoda</taxon>
        <taxon>Hexapoda</taxon>
        <taxon>Insecta</taxon>
        <taxon>Pterygota</taxon>
        <taxon>Neoptera</taxon>
        <taxon>Endopterygota</taxon>
        <taxon>Hymenoptera</taxon>
        <taxon>Apocrita</taxon>
        <taxon>Aculeata</taxon>
        <taxon>Formicoidea</taxon>
        <taxon>Formicidae</taxon>
        <taxon>Myrmicinae</taxon>
        <taxon>Cyphomyrmex</taxon>
    </lineage>
</organism>
<feature type="non-terminal residue" evidence="2">
    <location>
        <position position="1"/>
    </location>
</feature>
<keyword evidence="3" id="KW-1185">Reference proteome</keyword>
<accession>A0A195D6V3</accession>
<keyword evidence="1" id="KW-0732">Signal</keyword>
<reference evidence="2 3" key="1">
    <citation type="submission" date="2016-03" db="EMBL/GenBank/DDBJ databases">
        <title>Cyphomyrmex costatus WGS genome.</title>
        <authorList>
            <person name="Nygaard S."/>
            <person name="Hu H."/>
            <person name="Boomsma J."/>
            <person name="Zhang G."/>
        </authorList>
    </citation>
    <scope>NUCLEOTIDE SEQUENCE [LARGE SCALE GENOMIC DNA]</scope>
    <source>
        <strain evidence="2">MS0001</strain>
        <tissue evidence="2">Whole body</tissue>
    </source>
</reference>
<dbReference type="Proteomes" id="UP000078542">
    <property type="component" value="Unassembled WGS sequence"/>
</dbReference>
<dbReference type="EMBL" id="KQ976818">
    <property type="protein sequence ID" value="KYN08149.1"/>
    <property type="molecule type" value="Genomic_DNA"/>
</dbReference>
<gene>
    <name evidence="2" type="ORF">ALC62_00994</name>
</gene>
<sequence length="50" mass="5456">IFGGTQAGVLTMVAIVSTSEAAPCATQWDTRHQTLFSSRENRGHTYMCSH</sequence>
<evidence type="ECO:0000313" key="3">
    <source>
        <dbReference type="Proteomes" id="UP000078542"/>
    </source>
</evidence>
<name>A0A195D6V3_9HYME</name>
<protein>
    <submittedName>
        <fullName evidence="2">Uncharacterized protein</fullName>
    </submittedName>
</protein>
<feature type="chain" id="PRO_5008270311" evidence="1">
    <location>
        <begin position="22"/>
        <end position="50"/>
    </location>
</feature>
<proteinExistence type="predicted"/>